<accession>A0ABY8MGF3</accession>
<proteinExistence type="predicted"/>
<evidence type="ECO:0008006" key="3">
    <source>
        <dbReference type="Google" id="ProtNLM"/>
    </source>
</evidence>
<reference evidence="1 2" key="1">
    <citation type="submission" date="2023-04" db="EMBL/GenBank/DDBJ databases">
        <title>Spirochaete genome identified in red abalone sample constitutes a novel genus.</title>
        <authorList>
            <person name="Sharma S.P."/>
            <person name="Purcell C.M."/>
            <person name="Hyde J.R."/>
            <person name="Severin A.J."/>
        </authorList>
    </citation>
    <scope>NUCLEOTIDE SEQUENCE [LARGE SCALE GENOMIC DNA]</scope>
    <source>
        <strain evidence="1 2">SP-2023</strain>
    </source>
</reference>
<name>A0ABY8MGF3_9SPIO</name>
<sequence>MVSLLRFFVFVGFGLIVMPLPAVSEHTSYPRVVAKPQYLELLNRADHLYSWEALLDFSLDVSGVPVDRFPKYRRKIQSYISKLGPRLKSMSDDYERGAEILRFMSRRLGSYEALQTRMDVLFETGSYNCVSSAFLYVVLARAFDLKVTGVGTYDHAFVNLELSDGRHIDVETTSKYGFDPGTTQKFVDTFTSVTGLVYVPKKKYQKRELLTDAVFISLILQNRLYILNRNSRDYRVLEQMIPMAADLATLTQSEKDIQNFFSMVSKYSFHLSLAGEAGQGLSLTDVVLETYGSRESIVKVRNVMAFNDVFALIDQRQYDEAHARLAKYRARALLDEDSDLKLVARLKKRQLEQIVNSAQATFGQKLAAVRDIATGKILSSGKLNELYRLVYRNEVLRQLKMGRYQAALDTMDGYPTDSQDTAFFQKTLAEIENAYVVDVYNNSVSKINEGAYREAEKILSDGLNTYPENQKLLQLKLTLLKLKERAG</sequence>
<evidence type="ECO:0000313" key="2">
    <source>
        <dbReference type="Proteomes" id="UP001228690"/>
    </source>
</evidence>
<keyword evidence="2" id="KW-1185">Reference proteome</keyword>
<dbReference type="RefSeq" id="WP_326927176.1">
    <property type="nucleotide sequence ID" value="NZ_CP123443.1"/>
</dbReference>
<dbReference type="EMBL" id="CP123443">
    <property type="protein sequence ID" value="WGK68988.1"/>
    <property type="molecule type" value="Genomic_DNA"/>
</dbReference>
<organism evidence="1 2">
    <name type="scientific">Candidatus Haliotispira prima</name>
    <dbReference type="NCBI Taxonomy" id="3034016"/>
    <lineage>
        <taxon>Bacteria</taxon>
        <taxon>Pseudomonadati</taxon>
        <taxon>Spirochaetota</taxon>
        <taxon>Spirochaetia</taxon>
        <taxon>Spirochaetales</taxon>
        <taxon>Spirochaetaceae</taxon>
        <taxon>Candidatus Haliotispira</taxon>
    </lineage>
</organism>
<evidence type="ECO:0000313" key="1">
    <source>
        <dbReference type="EMBL" id="WGK68988.1"/>
    </source>
</evidence>
<protein>
    <recommendedName>
        <fullName evidence="3">Protein SirB1 N-terminal domain-containing protein</fullName>
    </recommendedName>
</protein>
<gene>
    <name evidence="1" type="ORF">P0082_10960</name>
</gene>
<dbReference type="Proteomes" id="UP001228690">
    <property type="component" value="Chromosome"/>
</dbReference>